<comment type="caution">
    <text evidence="2">The sequence shown here is derived from an EMBL/GenBank/DDBJ whole genome shotgun (WGS) entry which is preliminary data.</text>
</comment>
<keyword evidence="1" id="KW-0472">Membrane</keyword>
<accession>A0ABD1N6U8</accession>
<keyword evidence="1" id="KW-0812">Transmembrane</keyword>
<feature type="transmembrane region" description="Helical" evidence="1">
    <location>
        <begin position="75"/>
        <end position="94"/>
    </location>
</feature>
<feature type="transmembrane region" description="Helical" evidence="1">
    <location>
        <begin position="36"/>
        <end position="55"/>
    </location>
</feature>
<dbReference type="EMBL" id="JBGMDY010000002">
    <property type="protein sequence ID" value="KAL2343841.1"/>
    <property type="molecule type" value="Genomic_DNA"/>
</dbReference>
<sequence>MVGRGGRLMFPKIIGANVIITVTGSGKGRKVMFGRLMGGMMIGFGTGRVMFGKVMFGSVGTGGKRMVTLALRLRFSDIGILIVIGCNAGVPICMRWRDANAMSMLAKEKTKRKPKRMQV</sequence>
<gene>
    <name evidence="2" type="ORF">Fmac_005126</name>
</gene>
<keyword evidence="3" id="KW-1185">Reference proteome</keyword>
<name>A0ABD1N6U8_9FABA</name>
<evidence type="ECO:0000313" key="2">
    <source>
        <dbReference type="EMBL" id="KAL2343841.1"/>
    </source>
</evidence>
<protein>
    <submittedName>
        <fullName evidence="2">Uncharacterized protein</fullName>
    </submittedName>
</protein>
<evidence type="ECO:0000313" key="3">
    <source>
        <dbReference type="Proteomes" id="UP001603857"/>
    </source>
</evidence>
<reference evidence="2 3" key="1">
    <citation type="submission" date="2024-08" db="EMBL/GenBank/DDBJ databases">
        <title>Insights into the chromosomal genome structure of Flemingia macrophylla.</title>
        <authorList>
            <person name="Ding Y."/>
            <person name="Zhao Y."/>
            <person name="Bi W."/>
            <person name="Wu M."/>
            <person name="Zhao G."/>
            <person name="Gong Y."/>
            <person name="Li W."/>
            <person name="Zhang P."/>
        </authorList>
    </citation>
    <scope>NUCLEOTIDE SEQUENCE [LARGE SCALE GENOMIC DNA]</scope>
    <source>
        <strain evidence="2">DYQJB</strain>
        <tissue evidence="2">Leaf</tissue>
    </source>
</reference>
<dbReference type="AlphaFoldDB" id="A0ABD1N6U8"/>
<proteinExistence type="predicted"/>
<keyword evidence="1" id="KW-1133">Transmembrane helix</keyword>
<evidence type="ECO:0000256" key="1">
    <source>
        <dbReference type="SAM" id="Phobius"/>
    </source>
</evidence>
<dbReference type="Proteomes" id="UP001603857">
    <property type="component" value="Unassembled WGS sequence"/>
</dbReference>
<organism evidence="2 3">
    <name type="scientific">Flemingia macrophylla</name>
    <dbReference type="NCBI Taxonomy" id="520843"/>
    <lineage>
        <taxon>Eukaryota</taxon>
        <taxon>Viridiplantae</taxon>
        <taxon>Streptophyta</taxon>
        <taxon>Embryophyta</taxon>
        <taxon>Tracheophyta</taxon>
        <taxon>Spermatophyta</taxon>
        <taxon>Magnoliopsida</taxon>
        <taxon>eudicotyledons</taxon>
        <taxon>Gunneridae</taxon>
        <taxon>Pentapetalae</taxon>
        <taxon>rosids</taxon>
        <taxon>fabids</taxon>
        <taxon>Fabales</taxon>
        <taxon>Fabaceae</taxon>
        <taxon>Papilionoideae</taxon>
        <taxon>50 kb inversion clade</taxon>
        <taxon>NPAAA clade</taxon>
        <taxon>indigoferoid/millettioid clade</taxon>
        <taxon>Phaseoleae</taxon>
        <taxon>Flemingia</taxon>
    </lineage>
</organism>